<accession>A0ABX5NMQ7</accession>
<evidence type="ECO:0000313" key="3">
    <source>
        <dbReference type="Proteomes" id="UP000247536"/>
    </source>
</evidence>
<evidence type="ECO:0008006" key="4">
    <source>
        <dbReference type="Google" id="ProtNLM"/>
    </source>
</evidence>
<organism evidence="2 3">
    <name type="scientific">Rhizobium wuzhouense</name>
    <dbReference type="NCBI Taxonomy" id="1986026"/>
    <lineage>
        <taxon>Bacteria</taxon>
        <taxon>Pseudomonadati</taxon>
        <taxon>Pseudomonadota</taxon>
        <taxon>Alphaproteobacteria</taxon>
        <taxon>Hyphomicrobiales</taxon>
        <taxon>Rhizobiaceae</taxon>
        <taxon>Rhizobium/Agrobacterium group</taxon>
        <taxon>Rhizobium</taxon>
    </lineage>
</organism>
<proteinExistence type="predicted"/>
<comment type="caution">
    <text evidence="2">The sequence shown here is derived from an EMBL/GenBank/DDBJ whole genome shotgun (WGS) entry which is preliminary data.</text>
</comment>
<gene>
    <name evidence="2" type="ORF">DMY87_18190</name>
</gene>
<feature type="region of interest" description="Disordered" evidence="1">
    <location>
        <begin position="59"/>
        <end position="78"/>
    </location>
</feature>
<name>A0ABX5NMQ7_9HYPH</name>
<sequence length="78" mass="8679">MNANHLAPGWSTADAAALKTLWFAGATEEEIAEALGKTKGQVSGRVNRHRDAFGFRQKRAAEKNRGKMVDQVWQENRP</sequence>
<evidence type="ECO:0000313" key="2">
    <source>
        <dbReference type="EMBL" id="PYB71288.1"/>
    </source>
</evidence>
<dbReference type="RefSeq" id="WP_110793078.1">
    <property type="nucleotide sequence ID" value="NZ_QJRY01000007.1"/>
</dbReference>
<dbReference type="EMBL" id="QJRY01000007">
    <property type="protein sequence ID" value="PYB71288.1"/>
    <property type="molecule type" value="Genomic_DNA"/>
</dbReference>
<protein>
    <recommendedName>
        <fullName evidence="4">GcrA cell cycle regulator</fullName>
    </recommendedName>
</protein>
<keyword evidence="3" id="KW-1185">Reference proteome</keyword>
<evidence type="ECO:0000256" key="1">
    <source>
        <dbReference type="SAM" id="MobiDB-lite"/>
    </source>
</evidence>
<reference evidence="2 3" key="1">
    <citation type="submission" date="2018-06" db="EMBL/GenBank/DDBJ databases">
        <title>Rhizobium wuzhouense sp. nov., isolated from roots of Oryza officinalis.</title>
        <authorList>
            <person name="Yuan T."/>
        </authorList>
    </citation>
    <scope>NUCLEOTIDE SEQUENCE [LARGE SCALE GENOMIC DNA]</scope>
    <source>
        <strain evidence="2 3">W44</strain>
    </source>
</reference>
<feature type="compositionally biased region" description="Basic and acidic residues" evidence="1">
    <location>
        <begin position="59"/>
        <end position="68"/>
    </location>
</feature>
<dbReference type="Proteomes" id="UP000247536">
    <property type="component" value="Unassembled WGS sequence"/>
</dbReference>